<feature type="region of interest" description="Disordered" evidence="1">
    <location>
        <begin position="1"/>
        <end position="46"/>
    </location>
</feature>
<dbReference type="AlphaFoldDB" id="A0AAV7IVL4"/>
<proteinExistence type="predicted"/>
<gene>
    <name evidence="3" type="ORF">KQX54_008822</name>
</gene>
<comment type="caution">
    <text evidence="3">The sequence shown here is derived from an EMBL/GenBank/DDBJ whole genome shotgun (WGS) entry which is preliminary data.</text>
</comment>
<evidence type="ECO:0000313" key="3">
    <source>
        <dbReference type="EMBL" id="KAH0560817.1"/>
    </source>
</evidence>
<evidence type="ECO:0000313" key="4">
    <source>
        <dbReference type="Proteomes" id="UP000826195"/>
    </source>
</evidence>
<feature type="domain" description="Cyclin N-terminal" evidence="2">
    <location>
        <begin position="327"/>
        <end position="453"/>
    </location>
</feature>
<dbReference type="InterPro" id="IPR006671">
    <property type="entry name" value="Cyclin_N"/>
</dbReference>
<feature type="compositionally biased region" description="Polar residues" evidence="1">
    <location>
        <begin position="9"/>
        <end position="20"/>
    </location>
</feature>
<dbReference type="InterPro" id="IPR039361">
    <property type="entry name" value="Cyclin"/>
</dbReference>
<keyword evidence="4" id="KW-1185">Reference proteome</keyword>
<name>A0AAV7IVL4_COTGL</name>
<dbReference type="PANTHER" id="PTHR10177">
    <property type="entry name" value="CYCLINS"/>
    <property type="match status" value="1"/>
</dbReference>
<evidence type="ECO:0000259" key="2">
    <source>
        <dbReference type="Pfam" id="PF00134"/>
    </source>
</evidence>
<dbReference type="SUPFAM" id="SSF47954">
    <property type="entry name" value="Cyclin-like"/>
    <property type="match status" value="1"/>
</dbReference>
<feature type="region of interest" description="Disordered" evidence="1">
    <location>
        <begin position="119"/>
        <end position="149"/>
    </location>
</feature>
<sequence>MFRDIKSVNAPQNRTLSVPKSSDKENSEPVAFQQRKSLGAIPKQFNQNSVKKARPRLVSIENITEKFRIKNFVATQDFENFSPTLEAAGTFQDSRFAIYNIEKGTTVIRSKLEKKCKPAAEKNDLKVDSGDKKLEDKTGNLVGAQSEEKSPKVSLPKKVRIKEPDTIFPEVFDEGDLAAGYSFQKTPAKFPPKVDDLSQKSKFKVVKHFFSDVQQNGSSEKVKKVLKRRMSGKMLENLAHFEVDGEKGVKNTVKSTVVILPVKRIQELKDQDKKLKETPEDTREFLPPLQNVKKVRCEASKNITIKKKVCNPSFYGKDSIEYVKDHLKFFEEKECNRQSFSSTTRRLNISSTQRQILVRNLININKQFNYPGFLTYNAVRLLDDVLSLSPNVPVEMLQLIQLTSLWIVLKKDHVFHRVPLSEKIAQLSSGAYSKNEIVQCEREILKLLNFEISYTDVASTVNLCIVSDPKLGNINFDDIYLMYYFSGYMIDVSLFDEELMKESAMLLASTIADLSVVMNMSKITSIADISADDWTPSYGKCFPEKDRVRVRSMIIRQILKSFEPGTMEYIVYLKYKRSRYGGVSKFIILKLENLV</sequence>
<accession>A0AAV7IVL4</accession>
<dbReference type="Proteomes" id="UP000826195">
    <property type="component" value="Unassembled WGS sequence"/>
</dbReference>
<dbReference type="EMBL" id="JAHXZJ010000374">
    <property type="protein sequence ID" value="KAH0560817.1"/>
    <property type="molecule type" value="Genomic_DNA"/>
</dbReference>
<dbReference type="InterPro" id="IPR036915">
    <property type="entry name" value="Cyclin-like_sf"/>
</dbReference>
<reference evidence="3 4" key="1">
    <citation type="journal article" date="2021" name="J. Hered.">
        <title>A chromosome-level genome assembly of the parasitoid wasp, Cotesia glomerata (Hymenoptera: Braconidae).</title>
        <authorList>
            <person name="Pinto B.J."/>
            <person name="Weis J.J."/>
            <person name="Gamble T."/>
            <person name="Ode P.J."/>
            <person name="Paul R."/>
            <person name="Zaspel J.M."/>
        </authorList>
    </citation>
    <scope>NUCLEOTIDE SEQUENCE [LARGE SCALE GENOMIC DNA]</scope>
    <source>
        <strain evidence="3">CgM1</strain>
    </source>
</reference>
<feature type="compositionally biased region" description="Basic and acidic residues" evidence="1">
    <location>
        <begin position="119"/>
        <end position="138"/>
    </location>
</feature>
<evidence type="ECO:0000256" key="1">
    <source>
        <dbReference type="SAM" id="MobiDB-lite"/>
    </source>
</evidence>
<organism evidence="3 4">
    <name type="scientific">Cotesia glomerata</name>
    <name type="common">Lepidopteran parasitic wasp</name>
    <name type="synonym">Apanteles glomeratus</name>
    <dbReference type="NCBI Taxonomy" id="32391"/>
    <lineage>
        <taxon>Eukaryota</taxon>
        <taxon>Metazoa</taxon>
        <taxon>Ecdysozoa</taxon>
        <taxon>Arthropoda</taxon>
        <taxon>Hexapoda</taxon>
        <taxon>Insecta</taxon>
        <taxon>Pterygota</taxon>
        <taxon>Neoptera</taxon>
        <taxon>Endopterygota</taxon>
        <taxon>Hymenoptera</taxon>
        <taxon>Apocrita</taxon>
        <taxon>Ichneumonoidea</taxon>
        <taxon>Braconidae</taxon>
        <taxon>Microgastrinae</taxon>
        <taxon>Cotesia</taxon>
    </lineage>
</organism>
<dbReference type="Gene3D" id="1.10.472.10">
    <property type="entry name" value="Cyclin-like"/>
    <property type="match status" value="2"/>
</dbReference>
<dbReference type="Pfam" id="PF00134">
    <property type="entry name" value="Cyclin_N"/>
    <property type="match status" value="1"/>
</dbReference>
<protein>
    <recommendedName>
        <fullName evidence="2">Cyclin N-terminal domain-containing protein</fullName>
    </recommendedName>
</protein>